<dbReference type="PANTHER" id="PTHR12526">
    <property type="entry name" value="GLYCOSYLTRANSFERASE"/>
    <property type="match status" value="1"/>
</dbReference>
<dbReference type="InterPro" id="IPR017521">
    <property type="entry name" value="Sugar_tfrase_PEP-CTERM_Stp1"/>
</dbReference>
<protein>
    <submittedName>
        <fullName evidence="1">Glycosyl transferase</fullName>
    </submittedName>
</protein>
<accession>A0A916TV57</accession>
<gene>
    <name evidence="1" type="ORF">GCM10011494_31690</name>
</gene>
<evidence type="ECO:0000313" key="2">
    <source>
        <dbReference type="Proteomes" id="UP000608154"/>
    </source>
</evidence>
<keyword evidence="2" id="KW-1185">Reference proteome</keyword>
<dbReference type="Gene3D" id="3.40.50.2000">
    <property type="entry name" value="Glycogen Phosphorylase B"/>
    <property type="match status" value="2"/>
</dbReference>
<dbReference type="Pfam" id="PF13692">
    <property type="entry name" value="Glyco_trans_1_4"/>
    <property type="match status" value="1"/>
</dbReference>
<dbReference type="PANTHER" id="PTHR12526:SF600">
    <property type="entry name" value="GLYCOSYL TRANSFERASE GROUP 1"/>
    <property type="match status" value="1"/>
</dbReference>
<reference evidence="1" key="1">
    <citation type="journal article" date="2014" name="Int. J. Syst. Evol. Microbiol.">
        <title>Complete genome sequence of Corynebacterium casei LMG S-19264T (=DSM 44701T), isolated from a smear-ripened cheese.</title>
        <authorList>
            <consortium name="US DOE Joint Genome Institute (JGI-PGF)"/>
            <person name="Walter F."/>
            <person name="Albersmeier A."/>
            <person name="Kalinowski J."/>
            <person name="Ruckert C."/>
        </authorList>
    </citation>
    <scope>NUCLEOTIDE SEQUENCE</scope>
    <source>
        <strain evidence="1">CGMCC 1.15095</strain>
    </source>
</reference>
<dbReference type="RefSeq" id="WP_188772539.1">
    <property type="nucleotide sequence ID" value="NZ_BMHK01000027.1"/>
</dbReference>
<proteinExistence type="predicted"/>
<dbReference type="GO" id="GO:0016757">
    <property type="term" value="F:glycosyltransferase activity"/>
    <property type="evidence" value="ECO:0007669"/>
    <property type="project" value="TreeGrafter"/>
</dbReference>
<organism evidence="1 2">
    <name type="scientific">Novosphingobium endophyticum</name>
    <dbReference type="NCBI Taxonomy" id="1955250"/>
    <lineage>
        <taxon>Bacteria</taxon>
        <taxon>Pseudomonadati</taxon>
        <taxon>Pseudomonadota</taxon>
        <taxon>Alphaproteobacteria</taxon>
        <taxon>Sphingomonadales</taxon>
        <taxon>Sphingomonadaceae</taxon>
        <taxon>Novosphingobium</taxon>
    </lineage>
</organism>
<dbReference type="CDD" id="cd03801">
    <property type="entry name" value="GT4_PimA-like"/>
    <property type="match status" value="1"/>
</dbReference>
<dbReference type="AlphaFoldDB" id="A0A916TV57"/>
<evidence type="ECO:0000313" key="1">
    <source>
        <dbReference type="EMBL" id="GGC10622.1"/>
    </source>
</evidence>
<sequence>MGDILFLSHRIPFPPDRGDKIRSHNVVKALAAIAPVHVGTFADDAQDFDCEDELAGLAASHILVRRSKCLSQAAVEALAIGKPVSLTGFDDRRLRSWVAETLRRHPIDVIYVFSGQMAQYVPAGFKGRVVADLVDVDSAKFGAYAAKSHGFRSWMERRESRLLRAEEARIVARADVTLLISSAEAALLRSNLPKGIARIGTIHAMGNGLDSAFYDPASVIPESRMKVLGGPRIIFTGQMDYAPNVEAALRAVTRIMPAVRSACRYASFHVVGRNPTPELRERDCVDGTNVWGRVDDIRPWLAAADIALVPLDIARGVQNKVLEAMAMGLPVVLSPGAATGIDAQDGRDFLIAESDAALAGAIFSLAQNPARARAMGQAARRWIVENASWKTALGRLPEYVRRDERCLSGVA</sequence>
<keyword evidence="1" id="KW-0808">Transferase</keyword>
<dbReference type="Proteomes" id="UP000608154">
    <property type="component" value="Unassembled WGS sequence"/>
</dbReference>
<dbReference type="SUPFAM" id="SSF53756">
    <property type="entry name" value="UDP-Glycosyltransferase/glycogen phosphorylase"/>
    <property type="match status" value="1"/>
</dbReference>
<reference evidence="1" key="2">
    <citation type="submission" date="2020-09" db="EMBL/GenBank/DDBJ databases">
        <authorList>
            <person name="Sun Q."/>
            <person name="Zhou Y."/>
        </authorList>
    </citation>
    <scope>NUCLEOTIDE SEQUENCE</scope>
    <source>
        <strain evidence="1">CGMCC 1.15095</strain>
    </source>
</reference>
<comment type="caution">
    <text evidence="1">The sequence shown here is derived from an EMBL/GenBank/DDBJ whole genome shotgun (WGS) entry which is preliminary data.</text>
</comment>
<dbReference type="NCBIfam" id="TIGR03087">
    <property type="entry name" value="stp1"/>
    <property type="match status" value="1"/>
</dbReference>
<dbReference type="EMBL" id="BMHK01000027">
    <property type="protein sequence ID" value="GGC10622.1"/>
    <property type="molecule type" value="Genomic_DNA"/>
</dbReference>
<name>A0A916TV57_9SPHN</name>